<dbReference type="Pfam" id="PF03108">
    <property type="entry name" value="DBD_Tnp_Mut"/>
    <property type="match status" value="1"/>
</dbReference>
<name>A0ABD2ZUU8_9GENT</name>
<dbReference type="PANTHER" id="PTHR31973">
    <property type="entry name" value="POLYPROTEIN, PUTATIVE-RELATED"/>
    <property type="match status" value="1"/>
</dbReference>
<gene>
    <name evidence="2" type="ORF">ACH5RR_015385</name>
</gene>
<evidence type="ECO:0000313" key="3">
    <source>
        <dbReference type="Proteomes" id="UP001630127"/>
    </source>
</evidence>
<organism evidence="2 3">
    <name type="scientific">Cinchona calisaya</name>
    <dbReference type="NCBI Taxonomy" id="153742"/>
    <lineage>
        <taxon>Eukaryota</taxon>
        <taxon>Viridiplantae</taxon>
        <taxon>Streptophyta</taxon>
        <taxon>Embryophyta</taxon>
        <taxon>Tracheophyta</taxon>
        <taxon>Spermatophyta</taxon>
        <taxon>Magnoliopsida</taxon>
        <taxon>eudicotyledons</taxon>
        <taxon>Gunneridae</taxon>
        <taxon>Pentapetalae</taxon>
        <taxon>asterids</taxon>
        <taxon>lamiids</taxon>
        <taxon>Gentianales</taxon>
        <taxon>Rubiaceae</taxon>
        <taxon>Cinchonoideae</taxon>
        <taxon>Cinchoneae</taxon>
        <taxon>Cinchona</taxon>
    </lineage>
</organism>
<accession>A0ABD2ZUU8</accession>
<evidence type="ECO:0000313" key="2">
    <source>
        <dbReference type="EMBL" id="KAL3522551.1"/>
    </source>
</evidence>
<keyword evidence="3" id="KW-1185">Reference proteome</keyword>
<protein>
    <recommendedName>
        <fullName evidence="1">Transposase MuDR plant domain-containing protein</fullName>
    </recommendedName>
</protein>
<feature type="domain" description="Transposase MuDR plant" evidence="1">
    <location>
        <begin position="214"/>
        <end position="277"/>
    </location>
</feature>
<reference evidence="2 3" key="1">
    <citation type="submission" date="2024-11" db="EMBL/GenBank/DDBJ databases">
        <title>A near-complete genome assembly of Cinchona calisaya.</title>
        <authorList>
            <person name="Lian D.C."/>
            <person name="Zhao X.W."/>
            <person name="Wei L."/>
        </authorList>
    </citation>
    <scope>NUCLEOTIDE SEQUENCE [LARGE SCALE GENOMIC DNA]</scope>
    <source>
        <tissue evidence="2">Nenye</tissue>
    </source>
</reference>
<sequence>MWEGRVKKYKDIDPDDMSRLELYELLKQLRIPINMPDMSIRYRDPSGQFILIQRPQNQNVGQQEVDAAELENLNVGTHVIEHNQVDSQIPKFEDPVIEQNENINVREEYQFINSSDSGSDAGDTLSDGCDFHDESDVTNGFENNIDLGEYTTYAELISDDYRKFLEARRQGKIVENDNPIRDHDILEATFNSSDDENREPFREFNEERDMMNPKIEIGLIFSTVHVYRKALRMYSILKGFELKFKKNDSNKVSAICRRKCGWKIYASYYRGTKAFQIKSIKGTPHRCPWSFKNMSANSRWLANNFRKELCDDPKWDLKGFKRTVRRRFKLHSSKYQIYKAKNHALAAIHGEHKEQFNRLRDYCASIMMKNPGSAAYVVSEVVVLNANPIFKRMFIIFGAQKDGFVQGCRPVIGLDACHLKDKFGGHLMHAVGRDGNK</sequence>
<dbReference type="EMBL" id="JBJUIK010000007">
    <property type="protein sequence ID" value="KAL3522551.1"/>
    <property type="molecule type" value="Genomic_DNA"/>
</dbReference>
<evidence type="ECO:0000259" key="1">
    <source>
        <dbReference type="Pfam" id="PF03108"/>
    </source>
</evidence>
<dbReference type="PANTHER" id="PTHR31973:SF187">
    <property type="entry name" value="MUTATOR TRANSPOSASE MUDRA PROTEIN"/>
    <property type="match status" value="1"/>
</dbReference>
<dbReference type="AlphaFoldDB" id="A0ABD2ZUU8"/>
<dbReference type="InterPro" id="IPR004332">
    <property type="entry name" value="Transposase_MuDR"/>
</dbReference>
<dbReference type="Proteomes" id="UP001630127">
    <property type="component" value="Unassembled WGS sequence"/>
</dbReference>
<comment type="caution">
    <text evidence="2">The sequence shown here is derived from an EMBL/GenBank/DDBJ whole genome shotgun (WGS) entry which is preliminary data.</text>
</comment>
<proteinExistence type="predicted"/>